<reference evidence="10 11" key="2">
    <citation type="submission" date="2018-11" db="EMBL/GenBank/DDBJ databases">
        <authorList>
            <consortium name="Pathogen Informatics"/>
        </authorList>
    </citation>
    <scope>NUCLEOTIDE SEQUENCE [LARGE SCALE GENOMIC DNA]</scope>
    <source>
        <strain evidence="10 11">Costa Rica</strain>
    </source>
</reference>
<dbReference type="InterPro" id="IPR036770">
    <property type="entry name" value="Ankyrin_rpt-contain_sf"/>
</dbReference>
<dbReference type="WBParaSite" id="ACOC_0000698801-mRNA-1">
    <property type="protein sequence ID" value="ACOC_0000698801-mRNA-1"/>
    <property type="gene ID" value="ACOC_0000698801"/>
</dbReference>
<evidence type="ECO:0000256" key="1">
    <source>
        <dbReference type="ARBA" id="ARBA00013278"/>
    </source>
</evidence>
<dbReference type="GO" id="GO:0052816">
    <property type="term" value="F:long-chain fatty acyl-CoA hydrolase activity"/>
    <property type="evidence" value="ECO:0007669"/>
    <property type="project" value="TreeGrafter"/>
</dbReference>
<sequence length="522" mass="57671">MAVVSREPTWETTHYAAACGFLGFLKTALDKDPHVILGFATREGEFPVHIAAKSNQLEVVRLLLEHGADLCQKDAMGRTVIHWAAASSPSTLKELSNEVSFTKATEIQDEYGMIPLAVAIHEANFESTKILMGWLNQFAPKRSTTFAERLMWNEAQRGIGEVLMEVLKHSFENININKKDANGQTPLHLATNRAPWEYQQEVSIKFQRDNKDANEELVNVLSLDGGGIRGLILIQVLSELEKKLGVDILSRFHWLGGTSTGAILALALSQGKNIAHCRSLYFRLKDDVFCGPRPYSGDVLESFLKSEFGEHTTLADMTTKKVMVTTCLANVCPSKLKLFRNYQLHLPTDKNDHMGFCSPKNVPVYVAARCSSAAPTYFPPFEGKYMDGGLIANNPCSQLISDIQLMNTSFKMAVGFLIFIIQGKAEQCYRIGCIVSIGTGQTPEASVESLNLSLPKNIAEVAGLTKNLAVANADGSVVDYARSWSHSISVPFFRFSPVQNPAVELDETDDVKLINMMWSTKV</sequence>
<dbReference type="SUPFAM" id="SSF48403">
    <property type="entry name" value="Ankyrin repeat"/>
    <property type="match status" value="1"/>
</dbReference>
<proteinExistence type="predicted"/>
<gene>
    <name evidence="10" type="ORF">ACOC_LOCUS6989</name>
</gene>
<dbReference type="EC" id="3.1.1.4" evidence="1"/>
<keyword evidence="11" id="KW-1185">Reference proteome</keyword>
<dbReference type="SUPFAM" id="SSF52151">
    <property type="entry name" value="FabD/lysophospholipase-like"/>
    <property type="match status" value="1"/>
</dbReference>
<evidence type="ECO:0000256" key="3">
    <source>
        <dbReference type="ARBA" id="ARBA00022801"/>
    </source>
</evidence>
<feature type="short sequence motif" description="GXSXG" evidence="8">
    <location>
        <begin position="257"/>
        <end position="261"/>
    </location>
</feature>
<evidence type="ECO:0000313" key="10">
    <source>
        <dbReference type="EMBL" id="VDM58574.1"/>
    </source>
</evidence>
<protein>
    <recommendedName>
        <fullName evidence="1">phospholipase A2</fullName>
        <ecNumber evidence="1">3.1.1.4</ecNumber>
    </recommendedName>
</protein>
<dbReference type="SMART" id="SM00248">
    <property type="entry name" value="ANK"/>
    <property type="match status" value="3"/>
</dbReference>
<feature type="short sequence motif" description="DGA/G" evidence="8">
    <location>
        <begin position="387"/>
        <end position="389"/>
    </location>
</feature>
<dbReference type="InterPro" id="IPR002641">
    <property type="entry name" value="PNPLA_dom"/>
</dbReference>
<dbReference type="InterPro" id="IPR016035">
    <property type="entry name" value="Acyl_Trfase/lysoPLipase"/>
</dbReference>
<keyword evidence="2" id="KW-0677">Repeat</keyword>
<keyword evidence="4 7" id="KW-0040">ANK repeat</keyword>
<evidence type="ECO:0000256" key="2">
    <source>
        <dbReference type="ARBA" id="ARBA00022737"/>
    </source>
</evidence>
<evidence type="ECO:0000313" key="12">
    <source>
        <dbReference type="WBParaSite" id="ACOC_0000698801-mRNA-1"/>
    </source>
</evidence>
<dbReference type="Proteomes" id="UP000267027">
    <property type="component" value="Unassembled WGS sequence"/>
</dbReference>
<dbReference type="GO" id="GO:0016042">
    <property type="term" value="P:lipid catabolic process"/>
    <property type="evidence" value="ECO:0007669"/>
    <property type="project" value="UniProtKB-UniRule"/>
</dbReference>
<accession>A0A0R3PP93</accession>
<dbReference type="EMBL" id="UYYA01003995">
    <property type="protein sequence ID" value="VDM58574.1"/>
    <property type="molecule type" value="Genomic_DNA"/>
</dbReference>
<evidence type="ECO:0000256" key="4">
    <source>
        <dbReference type="ARBA" id="ARBA00023043"/>
    </source>
</evidence>
<feature type="active site" description="Nucleophile" evidence="8">
    <location>
        <position position="259"/>
    </location>
</feature>
<dbReference type="GO" id="GO:2000304">
    <property type="term" value="P:positive regulation of ceramide biosynthetic process"/>
    <property type="evidence" value="ECO:0007669"/>
    <property type="project" value="TreeGrafter"/>
</dbReference>
<dbReference type="Pfam" id="PF12796">
    <property type="entry name" value="Ank_2"/>
    <property type="match status" value="1"/>
</dbReference>
<evidence type="ECO:0000259" key="9">
    <source>
        <dbReference type="PROSITE" id="PS51635"/>
    </source>
</evidence>
<keyword evidence="3 8" id="KW-0378">Hydrolase</keyword>
<evidence type="ECO:0000256" key="5">
    <source>
        <dbReference type="ARBA" id="ARBA00023098"/>
    </source>
</evidence>
<evidence type="ECO:0000256" key="8">
    <source>
        <dbReference type="PROSITE-ProRule" id="PRU01161"/>
    </source>
</evidence>
<dbReference type="OrthoDB" id="10021675at2759"/>
<dbReference type="PROSITE" id="PS50297">
    <property type="entry name" value="ANK_REP_REGION"/>
    <property type="match status" value="1"/>
</dbReference>
<dbReference type="GO" id="GO:0005739">
    <property type="term" value="C:mitochondrion"/>
    <property type="evidence" value="ECO:0007669"/>
    <property type="project" value="TreeGrafter"/>
</dbReference>
<organism evidence="12">
    <name type="scientific">Angiostrongylus costaricensis</name>
    <name type="common">Nematode worm</name>
    <dbReference type="NCBI Taxonomy" id="334426"/>
    <lineage>
        <taxon>Eukaryota</taxon>
        <taxon>Metazoa</taxon>
        <taxon>Ecdysozoa</taxon>
        <taxon>Nematoda</taxon>
        <taxon>Chromadorea</taxon>
        <taxon>Rhabditida</taxon>
        <taxon>Rhabditina</taxon>
        <taxon>Rhabditomorpha</taxon>
        <taxon>Strongyloidea</taxon>
        <taxon>Metastrongylidae</taxon>
        <taxon>Angiostrongylus</taxon>
    </lineage>
</organism>
<reference evidence="12" key="1">
    <citation type="submission" date="2017-02" db="UniProtKB">
        <authorList>
            <consortium name="WormBaseParasite"/>
        </authorList>
    </citation>
    <scope>IDENTIFICATION</scope>
</reference>
<dbReference type="Gene3D" id="3.40.1090.10">
    <property type="entry name" value="Cytosolic phospholipase A2 catalytic domain"/>
    <property type="match status" value="1"/>
</dbReference>
<dbReference type="PROSITE" id="PS50088">
    <property type="entry name" value="ANK_REPEAT"/>
    <property type="match status" value="1"/>
</dbReference>
<evidence type="ECO:0000313" key="11">
    <source>
        <dbReference type="Proteomes" id="UP000267027"/>
    </source>
</evidence>
<evidence type="ECO:0000256" key="7">
    <source>
        <dbReference type="PROSITE-ProRule" id="PRU00023"/>
    </source>
</evidence>
<dbReference type="PROSITE" id="PS51635">
    <property type="entry name" value="PNPLA"/>
    <property type="match status" value="1"/>
</dbReference>
<feature type="domain" description="PNPLA" evidence="9">
    <location>
        <begin position="221"/>
        <end position="400"/>
    </location>
</feature>
<dbReference type="AlphaFoldDB" id="A0A0R3PP93"/>
<evidence type="ECO:0000256" key="6">
    <source>
        <dbReference type="ARBA" id="ARBA00023422"/>
    </source>
</evidence>
<dbReference type="InterPro" id="IPR047148">
    <property type="entry name" value="PLPL9"/>
</dbReference>
<dbReference type="PANTHER" id="PTHR24139">
    <property type="entry name" value="CALCIUM-INDEPENDENT PHOSPHOLIPASE A2"/>
    <property type="match status" value="1"/>
</dbReference>
<feature type="repeat" description="ANK" evidence="7">
    <location>
        <begin position="43"/>
        <end position="75"/>
    </location>
</feature>
<dbReference type="Pfam" id="PF01734">
    <property type="entry name" value="Patatin"/>
    <property type="match status" value="1"/>
</dbReference>
<name>A0A0R3PP93_ANGCS</name>
<dbReference type="Gene3D" id="1.25.40.20">
    <property type="entry name" value="Ankyrin repeat-containing domain"/>
    <property type="match status" value="1"/>
</dbReference>
<comment type="catalytic activity">
    <reaction evidence="6">
        <text>a 1,2-diacyl-sn-glycero-3-phosphocholine + H2O = a 1-acyl-sn-glycero-3-phosphocholine + a fatty acid + H(+)</text>
        <dbReference type="Rhea" id="RHEA:15801"/>
        <dbReference type="ChEBI" id="CHEBI:15377"/>
        <dbReference type="ChEBI" id="CHEBI:15378"/>
        <dbReference type="ChEBI" id="CHEBI:28868"/>
        <dbReference type="ChEBI" id="CHEBI:57643"/>
        <dbReference type="ChEBI" id="CHEBI:58168"/>
        <dbReference type="EC" id="3.1.1.4"/>
    </reaction>
    <physiologicalReaction direction="left-to-right" evidence="6">
        <dbReference type="Rhea" id="RHEA:15802"/>
    </physiologicalReaction>
</comment>
<feature type="short sequence motif" description="GXGXXG" evidence="8">
    <location>
        <begin position="225"/>
        <end position="230"/>
    </location>
</feature>
<dbReference type="PANTHER" id="PTHR24139:SF34">
    <property type="entry name" value="85_88 KDA CALCIUM-INDEPENDENT PHOSPHOLIPASE A2"/>
    <property type="match status" value="1"/>
</dbReference>
<dbReference type="OMA" id="IWKCARY"/>
<dbReference type="InterPro" id="IPR002110">
    <property type="entry name" value="Ankyrin_rpt"/>
</dbReference>
<keyword evidence="8" id="KW-0442">Lipid degradation</keyword>
<keyword evidence="5 8" id="KW-0443">Lipid metabolism</keyword>
<dbReference type="STRING" id="334426.A0A0R3PP93"/>
<feature type="active site" description="Proton acceptor" evidence="8">
    <location>
        <position position="387"/>
    </location>
</feature>
<dbReference type="GO" id="GO:0047499">
    <property type="term" value="F:calcium-independent phospholipase A2 activity"/>
    <property type="evidence" value="ECO:0007669"/>
    <property type="project" value="InterPro"/>
</dbReference>